<dbReference type="GO" id="GO:0006390">
    <property type="term" value="P:mitochondrial transcription"/>
    <property type="evidence" value="ECO:0007669"/>
    <property type="project" value="TreeGrafter"/>
</dbReference>
<dbReference type="GO" id="GO:0006355">
    <property type="term" value="P:regulation of DNA-templated transcription"/>
    <property type="evidence" value="ECO:0007669"/>
    <property type="project" value="UniProtKB-ARBA"/>
</dbReference>
<evidence type="ECO:0000313" key="8">
    <source>
        <dbReference type="EMBL" id="KAG6446236.1"/>
    </source>
</evidence>
<dbReference type="SMART" id="SM00733">
    <property type="entry name" value="Mterf"/>
    <property type="match status" value="5"/>
</dbReference>
<dbReference type="InterPro" id="IPR003690">
    <property type="entry name" value="MTERF"/>
</dbReference>
<dbReference type="Proteomes" id="UP000791440">
    <property type="component" value="Unassembled WGS sequence"/>
</dbReference>
<keyword evidence="3" id="KW-0809">Transit peptide</keyword>
<keyword evidence="5" id="KW-0496">Mitochondrion</keyword>
<dbReference type="OrthoDB" id="637682at2759"/>
<keyword evidence="6" id="KW-0804">Transcription</keyword>
<dbReference type="InterPro" id="IPR038538">
    <property type="entry name" value="MTERF_sf"/>
</dbReference>
<dbReference type="FunFam" id="1.25.70.10:FF:000002">
    <property type="entry name" value="transcription termination factor 3, mitochondrial"/>
    <property type="match status" value="1"/>
</dbReference>
<dbReference type="PANTHER" id="PTHR13068:SF112">
    <property type="entry name" value="TRANSCRIPTION TERMINATION FACTOR 3, MITOCHONDRIAL"/>
    <property type="match status" value="1"/>
</dbReference>
<protein>
    <recommendedName>
        <fullName evidence="7">Transcription termination factor 3, mitochondrial</fullName>
    </recommendedName>
</protein>
<dbReference type="GO" id="GO:0005739">
    <property type="term" value="C:mitochondrion"/>
    <property type="evidence" value="ECO:0007669"/>
    <property type="project" value="UniProtKB-SubCell"/>
</dbReference>
<evidence type="ECO:0000256" key="5">
    <source>
        <dbReference type="ARBA" id="ARBA00023128"/>
    </source>
</evidence>
<evidence type="ECO:0000256" key="3">
    <source>
        <dbReference type="ARBA" id="ARBA00022946"/>
    </source>
</evidence>
<evidence type="ECO:0000256" key="1">
    <source>
        <dbReference type="ARBA" id="ARBA00004173"/>
    </source>
</evidence>
<dbReference type="AlphaFoldDB" id="A0A921YUK4"/>
<keyword evidence="4" id="KW-0805">Transcription regulation</keyword>
<dbReference type="Gene3D" id="1.25.70.10">
    <property type="entry name" value="Transcription termination factor 3, mitochondrial"/>
    <property type="match status" value="1"/>
</dbReference>
<comment type="subcellular location">
    <subcellularLocation>
        <location evidence="1">Mitochondrion</location>
    </subcellularLocation>
</comment>
<evidence type="ECO:0000256" key="6">
    <source>
        <dbReference type="ARBA" id="ARBA00023163"/>
    </source>
</evidence>
<accession>A0A921YUK4</accession>
<dbReference type="Pfam" id="PF02536">
    <property type="entry name" value="mTERF"/>
    <property type="match status" value="1"/>
</dbReference>
<comment type="caution">
    <text evidence="8">The sequence shown here is derived from an EMBL/GenBank/DDBJ whole genome shotgun (WGS) entry which is preliminary data.</text>
</comment>
<keyword evidence="9" id="KW-1185">Reference proteome</keyword>
<dbReference type="EMBL" id="JH668331">
    <property type="protein sequence ID" value="KAG6446236.1"/>
    <property type="molecule type" value="Genomic_DNA"/>
</dbReference>
<organism evidence="8 9">
    <name type="scientific">Manduca sexta</name>
    <name type="common">Tobacco hawkmoth</name>
    <name type="synonym">Tobacco hornworm</name>
    <dbReference type="NCBI Taxonomy" id="7130"/>
    <lineage>
        <taxon>Eukaryota</taxon>
        <taxon>Metazoa</taxon>
        <taxon>Ecdysozoa</taxon>
        <taxon>Arthropoda</taxon>
        <taxon>Hexapoda</taxon>
        <taxon>Insecta</taxon>
        <taxon>Pterygota</taxon>
        <taxon>Neoptera</taxon>
        <taxon>Endopterygota</taxon>
        <taxon>Lepidoptera</taxon>
        <taxon>Glossata</taxon>
        <taxon>Ditrysia</taxon>
        <taxon>Bombycoidea</taxon>
        <taxon>Sphingidae</taxon>
        <taxon>Sphinginae</taxon>
        <taxon>Sphingini</taxon>
        <taxon>Manduca</taxon>
    </lineage>
</organism>
<evidence type="ECO:0000256" key="2">
    <source>
        <dbReference type="ARBA" id="ARBA00007692"/>
    </source>
</evidence>
<reference evidence="8" key="1">
    <citation type="journal article" date="2016" name="Insect Biochem. Mol. Biol.">
        <title>Multifaceted biological insights from a draft genome sequence of the tobacco hornworm moth, Manduca sexta.</title>
        <authorList>
            <person name="Kanost M.R."/>
            <person name="Arrese E.L."/>
            <person name="Cao X."/>
            <person name="Chen Y.R."/>
            <person name="Chellapilla S."/>
            <person name="Goldsmith M.R."/>
            <person name="Grosse-Wilde E."/>
            <person name="Heckel D.G."/>
            <person name="Herndon N."/>
            <person name="Jiang H."/>
            <person name="Papanicolaou A."/>
            <person name="Qu J."/>
            <person name="Soulages J.L."/>
            <person name="Vogel H."/>
            <person name="Walters J."/>
            <person name="Waterhouse R.M."/>
            <person name="Ahn S.J."/>
            <person name="Almeida F.C."/>
            <person name="An C."/>
            <person name="Aqrawi P."/>
            <person name="Bretschneider A."/>
            <person name="Bryant W.B."/>
            <person name="Bucks S."/>
            <person name="Chao H."/>
            <person name="Chevignon G."/>
            <person name="Christen J.M."/>
            <person name="Clarke D.F."/>
            <person name="Dittmer N.T."/>
            <person name="Ferguson L.C.F."/>
            <person name="Garavelou S."/>
            <person name="Gordon K.H.J."/>
            <person name="Gunaratna R.T."/>
            <person name="Han Y."/>
            <person name="Hauser F."/>
            <person name="He Y."/>
            <person name="Heidel-Fischer H."/>
            <person name="Hirsh A."/>
            <person name="Hu Y."/>
            <person name="Jiang H."/>
            <person name="Kalra D."/>
            <person name="Klinner C."/>
            <person name="Konig C."/>
            <person name="Kovar C."/>
            <person name="Kroll A.R."/>
            <person name="Kuwar S.S."/>
            <person name="Lee S.L."/>
            <person name="Lehman R."/>
            <person name="Li K."/>
            <person name="Li Z."/>
            <person name="Liang H."/>
            <person name="Lovelace S."/>
            <person name="Lu Z."/>
            <person name="Mansfield J.H."/>
            <person name="McCulloch K.J."/>
            <person name="Mathew T."/>
            <person name="Morton B."/>
            <person name="Muzny D.M."/>
            <person name="Neunemann D."/>
            <person name="Ongeri F."/>
            <person name="Pauchet Y."/>
            <person name="Pu L.L."/>
            <person name="Pyrousis I."/>
            <person name="Rao X.J."/>
            <person name="Redding A."/>
            <person name="Roesel C."/>
            <person name="Sanchez-Gracia A."/>
            <person name="Schaack S."/>
            <person name="Shukla A."/>
            <person name="Tetreau G."/>
            <person name="Wang Y."/>
            <person name="Xiong G.H."/>
            <person name="Traut W."/>
            <person name="Walsh T.K."/>
            <person name="Worley K.C."/>
            <person name="Wu D."/>
            <person name="Wu W."/>
            <person name="Wu Y.Q."/>
            <person name="Zhang X."/>
            <person name="Zou Z."/>
            <person name="Zucker H."/>
            <person name="Briscoe A.D."/>
            <person name="Burmester T."/>
            <person name="Clem R.J."/>
            <person name="Feyereisen R."/>
            <person name="Grimmelikhuijzen C.J.P."/>
            <person name="Hamodrakas S.J."/>
            <person name="Hansson B.S."/>
            <person name="Huguet E."/>
            <person name="Jermiin L.S."/>
            <person name="Lan Q."/>
            <person name="Lehman H.K."/>
            <person name="Lorenzen M."/>
            <person name="Merzendorfer H."/>
            <person name="Michalopoulos I."/>
            <person name="Morton D.B."/>
            <person name="Muthukrishnan S."/>
            <person name="Oakeshott J.G."/>
            <person name="Palmer W."/>
            <person name="Park Y."/>
            <person name="Passarelli A.L."/>
            <person name="Rozas J."/>
            <person name="Schwartz L.M."/>
            <person name="Smith W."/>
            <person name="Southgate A."/>
            <person name="Vilcinskas A."/>
            <person name="Vogt R."/>
            <person name="Wang P."/>
            <person name="Werren J."/>
            <person name="Yu X.Q."/>
            <person name="Zhou J.J."/>
            <person name="Brown S.J."/>
            <person name="Scherer S.E."/>
            <person name="Richards S."/>
            <person name="Blissard G.W."/>
        </authorList>
    </citation>
    <scope>NUCLEOTIDE SEQUENCE</scope>
</reference>
<comment type="similarity">
    <text evidence="2">Belongs to the mTERF family.</text>
</comment>
<evidence type="ECO:0000256" key="7">
    <source>
        <dbReference type="ARBA" id="ARBA00071275"/>
    </source>
</evidence>
<gene>
    <name evidence="8" type="ORF">O3G_MSEX004373</name>
</gene>
<evidence type="ECO:0000313" key="9">
    <source>
        <dbReference type="Proteomes" id="UP000791440"/>
    </source>
</evidence>
<reference evidence="8" key="2">
    <citation type="submission" date="2020-12" db="EMBL/GenBank/DDBJ databases">
        <authorList>
            <person name="Kanost M."/>
        </authorList>
    </citation>
    <scope>NUCLEOTIDE SEQUENCE</scope>
</reference>
<proteinExistence type="inferred from homology"/>
<dbReference type="GO" id="GO:0061668">
    <property type="term" value="P:mitochondrial ribosome assembly"/>
    <property type="evidence" value="ECO:0007669"/>
    <property type="project" value="TreeGrafter"/>
</dbReference>
<evidence type="ECO:0000256" key="4">
    <source>
        <dbReference type="ARBA" id="ARBA00023015"/>
    </source>
</evidence>
<dbReference type="GO" id="GO:0003676">
    <property type="term" value="F:nucleic acid binding"/>
    <property type="evidence" value="ECO:0007669"/>
    <property type="project" value="InterPro"/>
</dbReference>
<sequence length="341" mass="40504">MMSLCTYVLRGSKLHNLLNDVKSLSSHYVQTQLQDVNESSHYERDKAENLLQTTNADLSNVTPYLQNTFNIAAYVNKSETLKQLVKLNVNLSVIEKKPYIMEKFLKLDFERNMKCHIIFLSDLIGMENIGEFISKNPMIFYEPIEHLKVRINYLQSKGFMYDQINRIVSKNPFWLNFSTIRIDRRFGFFQQTFDLNGNEVRYLATKLPKLITYNIQFIKFNYFAIKEEFGFEDLEIKKLLLDKPKIWMINQKVLGQRFNYIHNIMKISHSAILESPEVLLSRNFRIKQRHMFLEKLGRAQYDPKKENYIPVKCLIEDTDVEFCKKYAKSNVDDFNMFLKTL</sequence>
<name>A0A921YUK4_MANSE</name>
<dbReference type="PANTHER" id="PTHR13068">
    <property type="entry name" value="CGI-12 PROTEIN-RELATED"/>
    <property type="match status" value="1"/>
</dbReference>